<dbReference type="RefSeq" id="WP_216318949.1">
    <property type="nucleotide sequence ID" value="NZ_JAHKRT010000001.1"/>
</dbReference>
<keyword evidence="1" id="KW-0573">Peptidoglycan synthesis</keyword>
<keyword evidence="1" id="KW-0133">Cell shape</keyword>
<dbReference type="InterPro" id="IPR045380">
    <property type="entry name" value="LD_TPept_scaffold_dom"/>
</dbReference>
<evidence type="ECO:0000256" key="1">
    <source>
        <dbReference type="PROSITE-ProRule" id="PRU01373"/>
    </source>
</evidence>
<sequence length="411" mass="43440">MPVAFPAAARPALAGPSFGALASILMLGMQPAVRAQEPAPPAGWSLTAARGLLKAIEASAAEGLNPADYDPEALRQAIAGGEGPGLDGVADSAGMAIARDYFLGRVRDRAAFDWHIERSPYEAFALGEGLHKAVATGDVEAWLAGLLPKAPQYRALRDALPAAHDPAEIERLRANMERWRWLPRTLGDDYLLVNVPSYTLRVVRGGVEEARYDVVVGAPKTPTPAIVAPAGQVVVNPWWTLPPSVLAEGGSYPAARGFVRVRAASGETMIRQRPGPQNALGRIKIDMPNPQAIYLHDTPAKAAFARKDRALSHGCIRVRGIAQLAASLQDDGAVAAALDGDATTAIALSRPLPVYIVYMTAEAKDGRVASLPDIYRRDERLVAMMDSATKRASSGPILASRDGTGAAMGSN</sequence>
<dbReference type="PANTHER" id="PTHR41533">
    <property type="entry name" value="L,D-TRANSPEPTIDASE HI_1667-RELATED"/>
    <property type="match status" value="1"/>
</dbReference>
<feature type="active site" description="Nucleophile" evidence="1">
    <location>
        <position position="315"/>
    </location>
</feature>
<comment type="caution">
    <text evidence="3">The sequence shown here is derived from an EMBL/GenBank/DDBJ whole genome shotgun (WGS) entry which is preliminary data.</text>
</comment>
<dbReference type="Pfam" id="PF20142">
    <property type="entry name" value="Scaffold"/>
    <property type="match status" value="1"/>
</dbReference>
<dbReference type="InterPro" id="IPR052905">
    <property type="entry name" value="LD-transpeptidase_YkuD-like"/>
</dbReference>
<organism evidence="3 4">
    <name type="scientific">Sphingomonas quercus</name>
    <dbReference type="NCBI Taxonomy" id="2842451"/>
    <lineage>
        <taxon>Bacteria</taxon>
        <taxon>Pseudomonadati</taxon>
        <taxon>Pseudomonadota</taxon>
        <taxon>Alphaproteobacteria</taxon>
        <taxon>Sphingomonadales</taxon>
        <taxon>Sphingomonadaceae</taxon>
        <taxon>Sphingomonas</taxon>
    </lineage>
</organism>
<name>A0ABS6BFF2_9SPHN</name>
<gene>
    <name evidence="3" type="ORF">KOF26_01650</name>
</gene>
<keyword evidence="1" id="KW-0961">Cell wall biogenesis/degradation</keyword>
<evidence type="ECO:0000313" key="4">
    <source>
        <dbReference type="Proteomes" id="UP000776276"/>
    </source>
</evidence>
<dbReference type="Proteomes" id="UP000776276">
    <property type="component" value="Unassembled WGS sequence"/>
</dbReference>
<keyword evidence="4" id="KW-1185">Reference proteome</keyword>
<proteinExistence type="predicted"/>
<feature type="domain" description="L,D-TPase catalytic" evidence="2">
    <location>
        <begin position="189"/>
        <end position="338"/>
    </location>
</feature>
<evidence type="ECO:0000259" key="2">
    <source>
        <dbReference type="PROSITE" id="PS52029"/>
    </source>
</evidence>
<comment type="pathway">
    <text evidence="1">Cell wall biogenesis; peptidoglycan biosynthesis.</text>
</comment>
<accession>A0ABS6BFF2</accession>
<dbReference type="InterPro" id="IPR005490">
    <property type="entry name" value="LD_TPept_cat_dom"/>
</dbReference>
<dbReference type="PROSITE" id="PS52029">
    <property type="entry name" value="LD_TPASE"/>
    <property type="match status" value="1"/>
</dbReference>
<evidence type="ECO:0000313" key="3">
    <source>
        <dbReference type="EMBL" id="MBU3076556.1"/>
    </source>
</evidence>
<dbReference type="EMBL" id="JAHKRT010000001">
    <property type="protein sequence ID" value="MBU3076556.1"/>
    <property type="molecule type" value="Genomic_DNA"/>
</dbReference>
<dbReference type="Pfam" id="PF03734">
    <property type="entry name" value="YkuD"/>
    <property type="match status" value="1"/>
</dbReference>
<protein>
    <submittedName>
        <fullName evidence="3">L,D-transpeptidase family protein</fullName>
    </submittedName>
</protein>
<feature type="active site" description="Proton donor/acceptor" evidence="1">
    <location>
        <position position="296"/>
    </location>
</feature>
<reference evidence="3 4" key="1">
    <citation type="submission" date="2021-06" db="EMBL/GenBank/DDBJ databases">
        <title>Sphingomonas sp. XMGL2, whole genome shotgun sequencing project.</title>
        <authorList>
            <person name="Zhao G."/>
            <person name="Shen L."/>
        </authorList>
    </citation>
    <scope>NUCLEOTIDE SEQUENCE [LARGE SCALE GENOMIC DNA]</scope>
    <source>
        <strain evidence="3 4">XMGL2</strain>
    </source>
</reference>
<dbReference type="PANTHER" id="PTHR41533:SF1">
    <property type="entry name" value="L,D-TRANSPEPTIDASE YCBB-RELATED"/>
    <property type="match status" value="1"/>
</dbReference>
<dbReference type="CDD" id="cd16913">
    <property type="entry name" value="YkuD_like"/>
    <property type="match status" value="1"/>
</dbReference>